<dbReference type="SMART" id="SM00382">
    <property type="entry name" value="AAA"/>
    <property type="match status" value="1"/>
</dbReference>
<dbReference type="Proteomes" id="UP001501074">
    <property type="component" value="Unassembled WGS sequence"/>
</dbReference>
<dbReference type="InterPro" id="IPR041677">
    <property type="entry name" value="DNA2/NAM7_AAA_11"/>
</dbReference>
<dbReference type="EMBL" id="BAAAZO010000008">
    <property type="protein sequence ID" value="GAA3621512.1"/>
    <property type="molecule type" value="Genomic_DNA"/>
</dbReference>
<dbReference type="PANTHER" id="PTHR43788:SF8">
    <property type="entry name" value="DNA-BINDING PROTEIN SMUBP-2"/>
    <property type="match status" value="1"/>
</dbReference>
<dbReference type="InterPro" id="IPR050534">
    <property type="entry name" value="Coronavir_polyprotein_1ab"/>
</dbReference>
<feature type="region of interest" description="Disordered" evidence="6">
    <location>
        <begin position="516"/>
        <end position="541"/>
    </location>
</feature>
<dbReference type="RefSeq" id="WP_231487070.1">
    <property type="nucleotide sequence ID" value="NZ_BAAAZO010000008.1"/>
</dbReference>
<proteinExistence type="inferred from homology"/>
<dbReference type="InterPro" id="IPR041679">
    <property type="entry name" value="DNA2/NAM7-like_C"/>
</dbReference>
<evidence type="ECO:0000313" key="8">
    <source>
        <dbReference type="EMBL" id="GAA3621512.1"/>
    </source>
</evidence>
<dbReference type="InterPro" id="IPR025202">
    <property type="entry name" value="PLD-like_dom"/>
</dbReference>
<evidence type="ECO:0000256" key="6">
    <source>
        <dbReference type="SAM" id="MobiDB-lite"/>
    </source>
</evidence>
<comment type="similarity">
    <text evidence="1">Belongs to the DNA2/NAM7 helicase family.</text>
</comment>
<evidence type="ECO:0000256" key="1">
    <source>
        <dbReference type="ARBA" id="ARBA00007913"/>
    </source>
</evidence>
<dbReference type="Pfam" id="PF13087">
    <property type="entry name" value="AAA_12"/>
    <property type="match status" value="1"/>
</dbReference>
<evidence type="ECO:0000256" key="4">
    <source>
        <dbReference type="ARBA" id="ARBA00022806"/>
    </source>
</evidence>
<dbReference type="InterPro" id="IPR001736">
    <property type="entry name" value="PLipase_D/transphosphatidylase"/>
</dbReference>
<dbReference type="PROSITE" id="PS50035">
    <property type="entry name" value="PLD"/>
    <property type="match status" value="1"/>
</dbReference>
<evidence type="ECO:0000313" key="9">
    <source>
        <dbReference type="Proteomes" id="UP001501074"/>
    </source>
</evidence>
<dbReference type="Gene3D" id="3.30.870.10">
    <property type="entry name" value="Endonuclease Chain A"/>
    <property type="match status" value="1"/>
</dbReference>
<keyword evidence="5" id="KW-0067">ATP-binding</keyword>
<dbReference type="PANTHER" id="PTHR43788">
    <property type="entry name" value="DNA2/NAM7 HELICASE FAMILY MEMBER"/>
    <property type="match status" value="1"/>
</dbReference>
<evidence type="ECO:0000256" key="5">
    <source>
        <dbReference type="ARBA" id="ARBA00022840"/>
    </source>
</evidence>
<dbReference type="SUPFAM" id="SSF52540">
    <property type="entry name" value="P-loop containing nucleoside triphosphate hydrolases"/>
    <property type="match status" value="1"/>
</dbReference>
<evidence type="ECO:0000259" key="7">
    <source>
        <dbReference type="PROSITE" id="PS50035"/>
    </source>
</evidence>
<dbReference type="Gene3D" id="3.40.50.300">
    <property type="entry name" value="P-loop containing nucleotide triphosphate hydrolases"/>
    <property type="match status" value="3"/>
</dbReference>
<comment type="caution">
    <text evidence="8">The sequence shown here is derived from an EMBL/GenBank/DDBJ whole genome shotgun (WGS) entry which is preliminary data.</text>
</comment>
<dbReference type="InterPro" id="IPR027417">
    <property type="entry name" value="P-loop_NTPase"/>
</dbReference>
<keyword evidence="2" id="KW-0547">Nucleotide-binding</keyword>
<dbReference type="Pfam" id="PF13091">
    <property type="entry name" value="PLDc_2"/>
    <property type="match status" value="1"/>
</dbReference>
<evidence type="ECO:0000256" key="3">
    <source>
        <dbReference type="ARBA" id="ARBA00022801"/>
    </source>
</evidence>
<dbReference type="SUPFAM" id="SSF56024">
    <property type="entry name" value="Phospholipase D/nuclease"/>
    <property type="match status" value="1"/>
</dbReference>
<sequence>MSWQEEVDLALRTWHSIESRRRSDNGYSRVGKLRAHGTGWRVDTRRGNALAQAERFIIGGETQSSLSTGLGVAGLHPEGAYWRVQPVPGPMPEKPYLWAQTPSAAKQVESLRQRLADLKAGKPGYDLVTRLAEGRAGGSSAADARPPAGLPDRQEGAWRACLGTGVWLVWGPPGTGKTTVLRKALGSLIDSGHRVLIAAATNVAVDNTLAELVRPGQEAPDEVVRIGQPHVPAISSVRNLQLDHKVDVRIQRAVDHRDQLRLRAAELLAEETELSALTEATPTSAIEQLGWAQAQTMEGGVPAAARIAEQWNMECSRVAGQVTENLEALASASNDVEQAAASKSAWLHIDALQKELRTVQKNLDRSALVVAAAGESVQQSAERLRSIRGWRRKEKTAAGAEYEEALRRQGEARDAAAAWGRWAEEERARIEASIGELTSAATVSRADCRRRQELLGVIEDVRDQLAATVKTVTVNAEHAHEKLADVTKASAILAEAEKSGIARKIHRLGELQSSQAGRAALSKQTRSDLRQAEQQVKAQRPAAEREVLAMAQVVAMTLAKLRTMTSVTQVPFDVVFVDEAAAATLPDILLAVGQGTRCAVLFGDPRQLGPVFDSRELANSDDPAIQAWLQTNPFAHCGIDGPETATLESGCFALDVQHRFGPVLTKLANKVAYDGLLRAQKPSRRPDDPEIILVDTQGMGELADVKLLSARSGWWSAGPLLSRVLARIHLAEGNVGIVTPFSVQAELTWEALRDVEGDEPLAEVGTAHKFQGREFDTLIFDTVEGDTESLWMALAQRNGKRWNQDGARLFNVAVTRARNRLYIIVDTTKLSGSKPGDALYALQELRLQDQVRVISGAALLGIEAASEEVPDDLFERMQDVLGEHVRISRVDDERTYFPALLEYIDAASESIYLWAPWIAKRLEYVRPALEAARNRGVEVIIFVRGETDTLQAKTRMLKFLQDLRASQMTVIAVFMMHEKIVVIDHRLVLLGSLNTLSQSNTREVMVTMTGRHFARRLLEKRRIDTFVKTYRCPSCQSEHGEFRLWKKGWFWVCIIFSDGKRCRGKVSLGF</sequence>
<name>A0ABP6ZWY2_9ACTN</name>
<organism evidence="8 9">
    <name type="scientific">Kineosporia mesophila</name>
    <dbReference type="NCBI Taxonomy" id="566012"/>
    <lineage>
        <taxon>Bacteria</taxon>
        <taxon>Bacillati</taxon>
        <taxon>Actinomycetota</taxon>
        <taxon>Actinomycetes</taxon>
        <taxon>Kineosporiales</taxon>
        <taxon>Kineosporiaceae</taxon>
        <taxon>Kineosporia</taxon>
    </lineage>
</organism>
<keyword evidence="4" id="KW-0347">Helicase</keyword>
<dbReference type="Pfam" id="PF13086">
    <property type="entry name" value="AAA_11"/>
    <property type="match status" value="2"/>
</dbReference>
<keyword evidence="9" id="KW-1185">Reference proteome</keyword>
<feature type="domain" description="PLD phosphodiesterase" evidence="7">
    <location>
        <begin position="972"/>
        <end position="999"/>
    </location>
</feature>
<dbReference type="InterPro" id="IPR003593">
    <property type="entry name" value="AAA+_ATPase"/>
</dbReference>
<reference evidence="9" key="1">
    <citation type="journal article" date="2019" name="Int. J. Syst. Evol. Microbiol.">
        <title>The Global Catalogue of Microorganisms (GCM) 10K type strain sequencing project: providing services to taxonomists for standard genome sequencing and annotation.</title>
        <authorList>
            <consortium name="The Broad Institute Genomics Platform"/>
            <consortium name="The Broad Institute Genome Sequencing Center for Infectious Disease"/>
            <person name="Wu L."/>
            <person name="Ma J."/>
        </authorList>
    </citation>
    <scope>NUCLEOTIDE SEQUENCE [LARGE SCALE GENOMIC DNA]</scope>
    <source>
        <strain evidence="9">JCM 16902</strain>
    </source>
</reference>
<gene>
    <name evidence="8" type="ORF">GCM10022223_42990</name>
</gene>
<protein>
    <recommendedName>
        <fullName evidence="7">PLD phosphodiesterase domain-containing protein</fullName>
    </recommendedName>
</protein>
<keyword evidence="3" id="KW-0378">Hydrolase</keyword>
<evidence type="ECO:0000256" key="2">
    <source>
        <dbReference type="ARBA" id="ARBA00022741"/>
    </source>
</evidence>
<accession>A0ABP6ZWY2</accession>